<feature type="region of interest" description="Disordered" evidence="1">
    <location>
        <begin position="29"/>
        <end position="55"/>
    </location>
</feature>
<organism evidence="3 4">
    <name type="scientific">Cimex lectularius</name>
    <name type="common">Bed bug</name>
    <name type="synonym">Acanthia lectularia</name>
    <dbReference type="NCBI Taxonomy" id="79782"/>
    <lineage>
        <taxon>Eukaryota</taxon>
        <taxon>Metazoa</taxon>
        <taxon>Ecdysozoa</taxon>
        <taxon>Arthropoda</taxon>
        <taxon>Hexapoda</taxon>
        <taxon>Insecta</taxon>
        <taxon>Pterygota</taxon>
        <taxon>Neoptera</taxon>
        <taxon>Paraneoptera</taxon>
        <taxon>Hemiptera</taxon>
        <taxon>Heteroptera</taxon>
        <taxon>Panheteroptera</taxon>
        <taxon>Cimicomorpha</taxon>
        <taxon>Cimicidae</taxon>
        <taxon>Cimex</taxon>
    </lineage>
</organism>
<feature type="compositionally biased region" description="Basic and acidic residues" evidence="1">
    <location>
        <begin position="46"/>
        <end position="55"/>
    </location>
</feature>
<name>A0A8I6SQN4_CIMLE</name>
<dbReference type="Pfam" id="PF13613">
    <property type="entry name" value="HTH_Tnp_4"/>
    <property type="match status" value="1"/>
</dbReference>
<evidence type="ECO:0000259" key="2">
    <source>
        <dbReference type="Pfam" id="PF13613"/>
    </source>
</evidence>
<sequence length="191" mass="22162">MSYYNFNTPEEDARKNNISQFLDGLLEENATSESNAGNPSTTFLKPEGRKADVGKKQDLKRSKITLAAGQKRKRVFCECKFAQRRFLPESELRAFKHHSDLLKENEKNILKIPFSIHNIKHSDTLVHIYTGIPEARGFFHLAAMFRKEHISYYLGWIVGQLTIKQQLLMTLMKLRLGLTDIHLSHRYVKNN</sequence>
<keyword evidence="4" id="KW-1185">Reference proteome</keyword>
<evidence type="ECO:0000256" key="1">
    <source>
        <dbReference type="SAM" id="MobiDB-lite"/>
    </source>
</evidence>
<dbReference type="GeneID" id="112127556"/>
<evidence type="ECO:0000313" key="3">
    <source>
        <dbReference type="EnsemblMetazoa" id="XP_024084438.1"/>
    </source>
</evidence>
<accession>A0A8I6SQN4</accession>
<reference evidence="3" key="1">
    <citation type="submission" date="2022-01" db="UniProtKB">
        <authorList>
            <consortium name="EnsemblMetazoa"/>
        </authorList>
    </citation>
    <scope>IDENTIFICATION</scope>
</reference>
<protein>
    <recommendedName>
        <fullName evidence="2">Transposase Helix-turn-helix domain-containing protein</fullName>
    </recommendedName>
</protein>
<dbReference type="AlphaFoldDB" id="A0A8I6SQN4"/>
<dbReference type="RefSeq" id="XP_024084438.1">
    <property type="nucleotide sequence ID" value="XM_024228670.1"/>
</dbReference>
<dbReference type="InterPro" id="IPR027805">
    <property type="entry name" value="Transposase_HTH_dom"/>
</dbReference>
<dbReference type="PANTHER" id="PTHR23080:SF143">
    <property type="entry name" value="SI:DKEY-56D12.4"/>
    <property type="match status" value="1"/>
</dbReference>
<dbReference type="KEGG" id="clec:112127556"/>
<dbReference type="PANTHER" id="PTHR23080">
    <property type="entry name" value="THAP DOMAIN PROTEIN"/>
    <property type="match status" value="1"/>
</dbReference>
<feature type="domain" description="Transposase Helix-turn-helix" evidence="2">
    <location>
        <begin position="160"/>
        <end position="187"/>
    </location>
</feature>
<evidence type="ECO:0000313" key="4">
    <source>
        <dbReference type="Proteomes" id="UP000494040"/>
    </source>
</evidence>
<feature type="compositionally biased region" description="Polar residues" evidence="1">
    <location>
        <begin position="29"/>
        <end position="43"/>
    </location>
</feature>
<dbReference type="Proteomes" id="UP000494040">
    <property type="component" value="Unassembled WGS sequence"/>
</dbReference>
<dbReference type="EnsemblMetazoa" id="XM_024228670.1">
    <property type="protein sequence ID" value="XP_024084438.1"/>
    <property type="gene ID" value="LOC112127556"/>
</dbReference>
<proteinExistence type="predicted"/>